<keyword evidence="3" id="KW-0645">Protease</keyword>
<dbReference type="InterPro" id="IPR003675">
    <property type="entry name" value="Rce1/LyrA-like_dom"/>
</dbReference>
<evidence type="ECO:0000259" key="2">
    <source>
        <dbReference type="Pfam" id="PF02517"/>
    </source>
</evidence>
<dbReference type="EMBL" id="JADWDC010000032">
    <property type="protein sequence ID" value="MCC0177979.1"/>
    <property type="molecule type" value="Genomic_DNA"/>
</dbReference>
<evidence type="ECO:0000313" key="3">
    <source>
        <dbReference type="EMBL" id="MCC0177979.1"/>
    </source>
</evidence>
<evidence type="ECO:0000313" key="4">
    <source>
        <dbReference type="Proteomes" id="UP000729733"/>
    </source>
</evidence>
<feature type="transmembrane region" description="Helical" evidence="1">
    <location>
        <begin position="151"/>
        <end position="170"/>
    </location>
</feature>
<feature type="transmembrane region" description="Helical" evidence="1">
    <location>
        <begin position="116"/>
        <end position="139"/>
    </location>
</feature>
<feature type="transmembrane region" description="Helical" evidence="1">
    <location>
        <begin position="176"/>
        <end position="196"/>
    </location>
</feature>
<comment type="caution">
    <text evidence="3">The sequence shown here is derived from an EMBL/GenBank/DDBJ whole genome shotgun (WGS) entry which is preliminary data.</text>
</comment>
<dbReference type="GO" id="GO:0008237">
    <property type="term" value="F:metallopeptidase activity"/>
    <property type="evidence" value="ECO:0007669"/>
    <property type="project" value="UniProtKB-KW"/>
</dbReference>
<feature type="transmembrane region" description="Helical" evidence="1">
    <location>
        <begin position="41"/>
        <end position="63"/>
    </location>
</feature>
<dbReference type="PANTHER" id="PTHR43592">
    <property type="entry name" value="CAAX AMINO TERMINAL PROTEASE"/>
    <property type="match status" value="1"/>
</dbReference>
<name>A0A964BQX4_9CYAN</name>
<keyword evidence="1" id="KW-0472">Membrane</keyword>
<gene>
    <name evidence="3" type="ORF">I4641_13425</name>
</gene>
<proteinExistence type="predicted"/>
<dbReference type="GO" id="GO:0080120">
    <property type="term" value="P:CAAX-box protein maturation"/>
    <property type="evidence" value="ECO:0007669"/>
    <property type="project" value="UniProtKB-ARBA"/>
</dbReference>
<protein>
    <submittedName>
        <fullName evidence="3">CPBP family intramembrane metalloprotease</fullName>
    </submittedName>
</protein>
<sequence length="263" mass="29655">MSKLKAPIRLLCFLGVLSILWLPLAIPIYLFLGNNANLTSIITMSLLFFELLFLWRLWGKFVYRESKIFTRYGLEKSHRNSRELFKGLAIGFWFCLSLFMVEALLGWISIIPPSTGLIRIVVEGLLSAFGIGLAEELVFRGWLLDELQRDYSQKTCLWVGAIAFALAHFIKPIEAIIRTAVTFPALILLGITLILAKQNHGDRLGICIGIHSGLVWSYYIVNVGELINYSDRVPLWVTGIDNNPIAGVMGLVFLTGLMCLNRY</sequence>
<keyword evidence="3" id="KW-0378">Hydrolase</keyword>
<evidence type="ECO:0000256" key="1">
    <source>
        <dbReference type="SAM" id="Phobius"/>
    </source>
</evidence>
<dbReference type="AlphaFoldDB" id="A0A964BQX4"/>
<dbReference type="PANTHER" id="PTHR43592:SF20">
    <property type="entry name" value="ALPHA_BETA-HYDROLASES SUPERFAMILY PROTEIN"/>
    <property type="match status" value="1"/>
</dbReference>
<keyword evidence="4" id="KW-1185">Reference proteome</keyword>
<keyword evidence="1" id="KW-0812">Transmembrane</keyword>
<reference evidence="3" key="1">
    <citation type="journal article" date="2021" name="Antonie Van Leeuwenhoek">
        <title>Draft genome and description of Waterburya agarophytonicola gen. nov. sp. nov. (Pleurocapsales, Cyanobacteria): a seaweed symbiont.</title>
        <authorList>
            <person name="Bonthond G."/>
            <person name="Shalygin S."/>
            <person name="Bayer T."/>
            <person name="Weinberger F."/>
        </authorList>
    </citation>
    <scope>NUCLEOTIDE SEQUENCE</scope>
    <source>
        <strain evidence="3">KI4</strain>
    </source>
</reference>
<dbReference type="Pfam" id="PF02517">
    <property type="entry name" value="Rce1-like"/>
    <property type="match status" value="1"/>
</dbReference>
<accession>A0A964BQX4</accession>
<feature type="transmembrane region" description="Helical" evidence="1">
    <location>
        <begin position="203"/>
        <end position="221"/>
    </location>
</feature>
<feature type="domain" description="CAAX prenyl protease 2/Lysostaphin resistance protein A-like" evidence="2">
    <location>
        <begin position="121"/>
        <end position="213"/>
    </location>
</feature>
<keyword evidence="3" id="KW-0482">Metalloprotease</keyword>
<dbReference type="Proteomes" id="UP000729733">
    <property type="component" value="Unassembled WGS sequence"/>
</dbReference>
<dbReference type="GO" id="GO:0004175">
    <property type="term" value="F:endopeptidase activity"/>
    <property type="evidence" value="ECO:0007669"/>
    <property type="project" value="UniProtKB-ARBA"/>
</dbReference>
<organism evidence="3 4">
    <name type="scientific">Waterburya agarophytonicola KI4</name>
    <dbReference type="NCBI Taxonomy" id="2874699"/>
    <lineage>
        <taxon>Bacteria</taxon>
        <taxon>Bacillati</taxon>
        <taxon>Cyanobacteriota</taxon>
        <taxon>Cyanophyceae</taxon>
        <taxon>Pleurocapsales</taxon>
        <taxon>Hyellaceae</taxon>
        <taxon>Waterburya</taxon>
        <taxon>Waterburya agarophytonicola</taxon>
    </lineage>
</organism>
<feature type="transmembrane region" description="Helical" evidence="1">
    <location>
        <begin position="241"/>
        <end position="260"/>
    </location>
</feature>
<feature type="transmembrane region" description="Helical" evidence="1">
    <location>
        <begin position="84"/>
        <end position="110"/>
    </location>
</feature>
<keyword evidence="1" id="KW-1133">Transmembrane helix</keyword>